<reference evidence="2" key="1">
    <citation type="submission" date="2022-10" db="EMBL/GenBank/DDBJ databases">
        <title>Human gut microbiome strain richness.</title>
        <authorList>
            <person name="Chen-Liaw A."/>
        </authorList>
    </citation>
    <scope>NUCLEOTIDE SEQUENCE</scope>
    <source>
        <strain evidence="2">1001713st1_F9_1001713B170221_170320</strain>
    </source>
</reference>
<protein>
    <submittedName>
        <fullName evidence="2">Iron ABC transporter substrate-binding protein</fullName>
    </submittedName>
</protein>
<organism evidence="2 3">
    <name type="scientific">Bacteroides uniformis</name>
    <dbReference type="NCBI Taxonomy" id="820"/>
    <lineage>
        <taxon>Bacteria</taxon>
        <taxon>Pseudomonadati</taxon>
        <taxon>Bacteroidota</taxon>
        <taxon>Bacteroidia</taxon>
        <taxon>Bacteroidales</taxon>
        <taxon>Bacteroidaceae</taxon>
        <taxon>Bacteroides</taxon>
    </lineage>
</organism>
<evidence type="ECO:0000313" key="2">
    <source>
        <dbReference type="EMBL" id="MDC1903251.1"/>
    </source>
</evidence>
<feature type="chain" id="PRO_5043980971" evidence="1">
    <location>
        <begin position="24"/>
        <end position="72"/>
    </location>
</feature>
<feature type="non-terminal residue" evidence="2">
    <location>
        <position position="72"/>
    </location>
</feature>
<evidence type="ECO:0000256" key="1">
    <source>
        <dbReference type="SAM" id="SignalP"/>
    </source>
</evidence>
<proteinExistence type="predicted"/>
<comment type="caution">
    <text evidence="2">The sequence shown here is derived from an EMBL/GenBank/DDBJ whole genome shotgun (WGS) entry which is preliminary data.</text>
</comment>
<gene>
    <name evidence="2" type="ORF">POZ10_21825</name>
</gene>
<dbReference type="Proteomes" id="UP001222603">
    <property type="component" value="Unassembled WGS sequence"/>
</dbReference>
<sequence>MKRNSFLICILAVLLLFSCGGRGKTASALPDGDTIPLRYAENLTLVSYPDYTLATLRNPWDTLHTLHTYILV</sequence>
<dbReference type="EMBL" id="JAQNSI010000602">
    <property type="protein sequence ID" value="MDC1903251.1"/>
    <property type="molecule type" value="Genomic_DNA"/>
</dbReference>
<accession>A0AAW6H8Z0</accession>
<evidence type="ECO:0000313" key="3">
    <source>
        <dbReference type="Proteomes" id="UP001222603"/>
    </source>
</evidence>
<dbReference type="AlphaFoldDB" id="A0AAW6H8Z0"/>
<dbReference type="PROSITE" id="PS51257">
    <property type="entry name" value="PROKAR_LIPOPROTEIN"/>
    <property type="match status" value="1"/>
</dbReference>
<keyword evidence="1" id="KW-0732">Signal</keyword>
<name>A0AAW6H8Z0_BACUN</name>
<feature type="signal peptide" evidence="1">
    <location>
        <begin position="1"/>
        <end position="23"/>
    </location>
</feature>